<proteinExistence type="predicted"/>
<dbReference type="Proteomes" id="UP000278962">
    <property type="component" value="Unassembled WGS sequence"/>
</dbReference>
<sequence>MVALRLVEAPTPLFDVPNYATKGTFAQVGGADGLDRVNAALRRVVISDQAAYEQSARDAGNEAARNAGNELRGSYETSVDPGLVSASSTVVSVLMPSIHRFPGGNHGAVVVSGTVQVPSGRRVGLAELFAEPVRALSVLEREFEESFRRQEPSRAVCLTGWPWLRPTAHNYRHFALLEAGMALGFSRGNCQWLIATIPYDRLRPYFSPLAEQLADGVRAPAA</sequence>
<dbReference type="AlphaFoldDB" id="A0A660L4T1"/>
<name>A0A660L4T1_9ACTN</name>
<protein>
    <submittedName>
        <fullName evidence="1">Uncharacterized protein</fullName>
    </submittedName>
</protein>
<accession>A0A660L4T1</accession>
<comment type="caution">
    <text evidence="1">The sequence shown here is derived from an EMBL/GenBank/DDBJ whole genome shotgun (WGS) entry which is preliminary data.</text>
</comment>
<evidence type="ECO:0000313" key="1">
    <source>
        <dbReference type="EMBL" id="RKQ88325.1"/>
    </source>
</evidence>
<dbReference type="EMBL" id="RBIL01000002">
    <property type="protein sequence ID" value="RKQ88325.1"/>
    <property type="molecule type" value="Genomic_DNA"/>
</dbReference>
<gene>
    <name evidence="1" type="ORF">C8N24_6367</name>
</gene>
<evidence type="ECO:0000313" key="2">
    <source>
        <dbReference type="Proteomes" id="UP000278962"/>
    </source>
</evidence>
<keyword evidence="2" id="KW-1185">Reference proteome</keyword>
<reference evidence="1 2" key="1">
    <citation type="submission" date="2018-10" db="EMBL/GenBank/DDBJ databases">
        <title>Genomic Encyclopedia of Archaeal and Bacterial Type Strains, Phase II (KMG-II): from individual species to whole genera.</title>
        <authorList>
            <person name="Goeker M."/>
        </authorList>
    </citation>
    <scope>NUCLEOTIDE SEQUENCE [LARGE SCALE GENOMIC DNA]</scope>
    <source>
        <strain evidence="1 2">DSM 14954</strain>
    </source>
</reference>
<organism evidence="1 2">
    <name type="scientific">Solirubrobacter pauli</name>
    <dbReference type="NCBI Taxonomy" id="166793"/>
    <lineage>
        <taxon>Bacteria</taxon>
        <taxon>Bacillati</taxon>
        <taxon>Actinomycetota</taxon>
        <taxon>Thermoleophilia</taxon>
        <taxon>Solirubrobacterales</taxon>
        <taxon>Solirubrobacteraceae</taxon>
        <taxon>Solirubrobacter</taxon>
    </lineage>
</organism>